<protein>
    <recommendedName>
        <fullName evidence="3">F-box domain-containing protein</fullName>
    </recommendedName>
</protein>
<keyword evidence="2" id="KW-1185">Reference proteome</keyword>
<gene>
    <name evidence="1" type="ORF">CC1G_10406</name>
</gene>
<dbReference type="EMBL" id="AACS02000002">
    <property type="protein sequence ID" value="EAU81803.1"/>
    <property type="molecule type" value="Genomic_DNA"/>
</dbReference>
<evidence type="ECO:0000313" key="2">
    <source>
        <dbReference type="Proteomes" id="UP000001861"/>
    </source>
</evidence>
<sequence>MDDSALAIPLKDIGIKLWTWFIPLNQLSGPSMGPCKIDMLPFEILESIFLHFQADYAVDVPSPTPFKPSGPRKVAAAPVVLGAVCSHWRAVTLSIPTLWSKLWITVPRVDDITYVNRWVYRSGLHCPLDLRLDEPLSLSGSGPDPVVLSLLHTAISQTHRWRHVEFHLKYSVDHFLQAVAHRPLPVLRTFGLNFPSSWQLQQSLYAAPYLTSLRYAGPQINHLAWVDAPWEQLCAIEFNTRISWDVLAAILSRCSRSLRHLSIDRVGFDGIFHVNRGSIKLPSLRSLTLGPHLLQPTEFFGALDVPGLVELNLNRTFGYQYHEAFEALSRLASGEGSFRLRSFVWFEPSGHVGHPPQDFILHALSAPSPSFLDHLTHLRMVSPVTDAHLQALTCAKGSRKPLPRLKSLVLDQCWSTDGVLSSMVLSRNKTLRSVSAVLYGSGMILDPWFTRDLALQVPGVQLDIRKG</sequence>
<dbReference type="InParanoid" id="A8PAN9"/>
<dbReference type="VEuPathDB" id="FungiDB:CC1G_10406"/>
<organism evidence="1 2">
    <name type="scientific">Coprinopsis cinerea (strain Okayama-7 / 130 / ATCC MYA-4618 / FGSC 9003)</name>
    <name type="common">Inky cap fungus</name>
    <name type="synonym">Hormographiella aspergillata</name>
    <dbReference type="NCBI Taxonomy" id="240176"/>
    <lineage>
        <taxon>Eukaryota</taxon>
        <taxon>Fungi</taxon>
        <taxon>Dikarya</taxon>
        <taxon>Basidiomycota</taxon>
        <taxon>Agaricomycotina</taxon>
        <taxon>Agaricomycetes</taxon>
        <taxon>Agaricomycetidae</taxon>
        <taxon>Agaricales</taxon>
        <taxon>Agaricineae</taxon>
        <taxon>Psathyrellaceae</taxon>
        <taxon>Coprinopsis</taxon>
    </lineage>
</organism>
<dbReference type="Gene3D" id="3.80.10.10">
    <property type="entry name" value="Ribonuclease Inhibitor"/>
    <property type="match status" value="1"/>
</dbReference>
<dbReference type="Proteomes" id="UP000001861">
    <property type="component" value="Unassembled WGS sequence"/>
</dbReference>
<evidence type="ECO:0008006" key="3">
    <source>
        <dbReference type="Google" id="ProtNLM"/>
    </source>
</evidence>
<dbReference type="SUPFAM" id="SSF52047">
    <property type="entry name" value="RNI-like"/>
    <property type="match status" value="1"/>
</dbReference>
<accession>A8PAN9</accession>
<name>A8PAN9_COPC7</name>
<dbReference type="GeneID" id="6016645"/>
<evidence type="ECO:0000313" key="1">
    <source>
        <dbReference type="EMBL" id="EAU81803.1"/>
    </source>
</evidence>
<proteinExistence type="predicted"/>
<reference evidence="1 2" key="1">
    <citation type="journal article" date="2010" name="Proc. Natl. Acad. Sci. U.S.A.">
        <title>Insights into evolution of multicellular fungi from the assembled chromosomes of the mushroom Coprinopsis cinerea (Coprinus cinereus).</title>
        <authorList>
            <person name="Stajich J.E."/>
            <person name="Wilke S.K."/>
            <person name="Ahren D."/>
            <person name="Au C.H."/>
            <person name="Birren B.W."/>
            <person name="Borodovsky M."/>
            <person name="Burns C."/>
            <person name="Canback B."/>
            <person name="Casselton L.A."/>
            <person name="Cheng C.K."/>
            <person name="Deng J."/>
            <person name="Dietrich F.S."/>
            <person name="Fargo D.C."/>
            <person name="Farman M.L."/>
            <person name="Gathman A.C."/>
            <person name="Goldberg J."/>
            <person name="Guigo R."/>
            <person name="Hoegger P.J."/>
            <person name="Hooker J.B."/>
            <person name="Huggins A."/>
            <person name="James T.Y."/>
            <person name="Kamada T."/>
            <person name="Kilaru S."/>
            <person name="Kodira C."/>
            <person name="Kues U."/>
            <person name="Kupfer D."/>
            <person name="Kwan H.S."/>
            <person name="Lomsadze A."/>
            <person name="Li W."/>
            <person name="Lilly W.W."/>
            <person name="Ma L.J."/>
            <person name="Mackey A.J."/>
            <person name="Manning G."/>
            <person name="Martin F."/>
            <person name="Muraguchi H."/>
            <person name="Natvig D.O."/>
            <person name="Palmerini H."/>
            <person name="Ramesh M.A."/>
            <person name="Rehmeyer C.J."/>
            <person name="Roe B.A."/>
            <person name="Shenoy N."/>
            <person name="Stanke M."/>
            <person name="Ter-Hovhannisyan V."/>
            <person name="Tunlid A."/>
            <person name="Velagapudi R."/>
            <person name="Vision T.J."/>
            <person name="Zeng Q."/>
            <person name="Zolan M.E."/>
            <person name="Pukkila P.J."/>
        </authorList>
    </citation>
    <scope>NUCLEOTIDE SEQUENCE [LARGE SCALE GENOMIC DNA]</scope>
    <source>
        <strain evidence="2">Okayama-7 / 130 / ATCC MYA-4618 / FGSC 9003</strain>
    </source>
</reference>
<dbReference type="RefSeq" id="XP_001840022.1">
    <property type="nucleotide sequence ID" value="XM_001839970.2"/>
</dbReference>
<comment type="caution">
    <text evidence="1">The sequence shown here is derived from an EMBL/GenBank/DDBJ whole genome shotgun (WGS) entry which is preliminary data.</text>
</comment>
<dbReference type="AlphaFoldDB" id="A8PAN9"/>
<dbReference type="KEGG" id="cci:CC1G_10406"/>
<dbReference type="OrthoDB" id="3217549at2759"/>
<dbReference type="InterPro" id="IPR032675">
    <property type="entry name" value="LRR_dom_sf"/>
</dbReference>